<dbReference type="Pfam" id="PF13460">
    <property type="entry name" value="NAD_binding_10"/>
    <property type="match status" value="1"/>
</dbReference>
<evidence type="ECO:0000259" key="1">
    <source>
        <dbReference type="Pfam" id="PF13460"/>
    </source>
</evidence>
<dbReference type="SUPFAM" id="SSF51735">
    <property type="entry name" value="NAD(P)-binding Rossmann-fold domains"/>
    <property type="match status" value="1"/>
</dbReference>
<keyword evidence="3" id="KW-1185">Reference proteome</keyword>
<dbReference type="Gene3D" id="3.90.25.10">
    <property type="entry name" value="UDP-galactose 4-epimerase, domain 1"/>
    <property type="match status" value="1"/>
</dbReference>
<dbReference type="AlphaFoldDB" id="A0A875S3E2"/>
<evidence type="ECO:0000313" key="3">
    <source>
        <dbReference type="Proteomes" id="UP000662931"/>
    </source>
</evidence>
<dbReference type="GeneID" id="62195314"/>
<dbReference type="PANTHER" id="PTHR43162:SF1">
    <property type="entry name" value="PRESTALK A DIFFERENTIATION PROTEIN A"/>
    <property type="match status" value="1"/>
</dbReference>
<sequence length="316" mass="35414">MRKYVLTGVDGYLGSVAADFALTIKKPNQKLVFTSYDPEKIPAETRKRYVDAGAEVKHLSYDNVDEMVAIFKDAEAVSFISTWLIGEGRRRQHGNVINSAVEAGVKRICYTSFVGADLEKDLPVLPQDHKYTEQLIFKSGLTYTIQRDYLYADNIINYLAPSWNYCGAKWLNNSGNVPAAYVCRKDCGRVLGALLMGKGEPNTIYAITGPKLVTDQEYFDKICAASGYKGELVPYTDEQLYEYWGKQGCPRDVEDDANKNKSPMKLVMDDLVSTGEVVRRGLMSEANDNIKKLTGREPSTIDDVIKALKDVWPKNE</sequence>
<gene>
    <name evidence="2" type="ORF">FOA43_001913</name>
</gene>
<name>A0A875S3E2_EENNA</name>
<dbReference type="OrthoDB" id="419598at2759"/>
<dbReference type="KEGG" id="bnn:FOA43_001913"/>
<dbReference type="Proteomes" id="UP000662931">
    <property type="component" value="Chromosome 1"/>
</dbReference>
<protein>
    <recommendedName>
        <fullName evidence="1">NAD(P)-binding domain-containing protein</fullName>
    </recommendedName>
</protein>
<dbReference type="InterPro" id="IPR036291">
    <property type="entry name" value="NAD(P)-bd_dom_sf"/>
</dbReference>
<accession>A0A875S3E2</accession>
<feature type="domain" description="NAD(P)-binding" evidence="1">
    <location>
        <begin position="51"/>
        <end position="147"/>
    </location>
</feature>
<dbReference type="RefSeq" id="XP_038778147.1">
    <property type="nucleotide sequence ID" value="XM_038922219.1"/>
</dbReference>
<dbReference type="InterPro" id="IPR016040">
    <property type="entry name" value="NAD(P)-bd_dom"/>
</dbReference>
<organism evidence="2 3">
    <name type="scientific">Eeniella nana</name>
    <name type="common">Yeast</name>
    <name type="synonym">Brettanomyces nanus</name>
    <dbReference type="NCBI Taxonomy" id="13502"/>
    <lineage>
        <taxon>Eukaryota</taxon>
        <taxon>Fungi</taxon>
        <taxon>Dikarya</taxon>
        <taxon>Ascomycota</taxon>
        <taxon>Saccharomycotina</taxon>
        <taxon>Pichiomycetes</taxon>
        <taxon>Pichiales</taxon>
        <taxon>Pichiaceae</taxon>
        <taxon>Brettanomyces</taxon>
    </lineage>
</organism>
<dbReference type="EMBL" id="CP064812">
    <property type="protein sequence ID" value="QPG74582.1"/>
    <property type="molecule type" value="Genomic_DNA"/>
</dbReference>
<proteinExistence type="predicted"/>
<reference evidence="2" key="1">
    <citation type="submission" date="2020-10" db="EMBL/GenBank/DDBJ databases">
        <authorList>
            <person name="Roach M.J.R."/>
        </authorList>
    </citation>
    <scope>NUCLEOTIDE SEQUENCE</scope>
    <source>
        <strain evidence="2">CBS 1945</strain>
    </source>
</reference>
<dbReference type="InterPro" id="IPR051604">
    <property type="entry name" value="Ergot_Alk_Oxidoreductase"/>
</dbReference>
<dbReference type="PANTHER" id="PTHR43162">
    <property type="match status" value="1"/>
</dbReference>
<evidence type="ECO:0000313" key="2">
    <source>
        <dbReference type="EMBL" id="QPG74582.1"/>
    </source>
</evidence>
<dbReference type="Gene3D" id="3.40.50.720">
    <property type="entry name" value="NAD(P)-binding Rossmann-like Domain"/>
    <property type="match status" value="1"/>
</dbReference>